<reference evidence="1 2" key="1">
    <citation type="submission" date="2014-02" db="EMBL/GenBank/DDBJ databases">
        <title>The genome sequence of the entomopathogenic fungus Metarhizium robertsii ARSEF 2575.</title>
        <authorList>
            <person name="Giuliano Garisto Donzelli B."/>
            <person name="Roe B.A."/>
            <person name="Macmil S.L."/>
            <person name="Krasnoff S.B."/>
            <person name="Gibson D.M."/>
        </authorList>
    </citation>
    <scope>NUCLEOTIDE SEQUENCE [LARGE SCALE GENOMIC DNA]</scope>
    <source>
        <strain evidence="1 2">ARSEF 2575</strain>
    </source>
</reference>
<name>A0A0A1UV23_9HYPO</name>
<dbReference type="EMBL" id="JELW01000007">
    <property type="protein sequence ID" value="EXV01529.1"/>
    <property type="molecule type" value="Genomic_DNA"/>
</dbReference>
<dbReference type="Proteomes" id="UP000030151">
    <property type="component" value="Unassembled WGS sequence"/>
</dbReference>
<comment type="caution">
    <text evidence="1">The sequence shown here is derived from an EMBL/GenBank/DDBJ whole genome shotgun (WGS) entry which is preliminary data.</text>
</comment>
<dbReference type="HOGENOM" id="CLU_2171650_0_0_1"/>
<protein>
    <submittedName>
        <fullName evidence="1">Uncharacterized protein</fullName>
    </submittedName>
</protein>
<dbReference type="AlphaFoldDB" id="A0A0A1UV23"/>
<proteinExistence type="predicted"/>
<evidence type="ECO:0000313" key="1">
    <source>
        <dbReference type="EMBL" id="EXV01529.1"/>
    </source>
</evidence>
<organism evidence="1 2">
    <name type="scientific">Metarhizium robertsii</name>
    <dbReference type="NCBI Taxonomy" id="568076"/>
    <lineage>
        <taxon>Eukaryota</taxon>
        <taxon>Fungi</taxon>
        <taxon>Dikarya</taxon>
        <taxon>Ascomycota</taxon>
        <taxon>Pezizomycotina</taxon>
        <taxon>Sordariomycetes</taxon>
        <taxon>Hypocreomycetidae</taxon>
        <taxon>Hypocreales</taxon>
        <taxon>Clavicipitaceae</taxon>
        <taxon>Metarhizium</taxon>
    </lineage>
</organism>
<sequence length="110" mass="12924">MSGRYFILPNSPNDHLRRDFCSNYRHGYRGDIPDSTYTQIYYRFNHGPCAELVRGTVSWLIAAFWMGTRYKESVASLMDGVDFRYRRVVIIYKDYDTRLVISSCDDTTTP</sequence>
<evidence type="ECO:0000313" key="2">
    <source>
        <dbReference type="Proteomes" id="UP000030151"/>
    </source>
</evidence>
<accession>A0A0A1UV23</accession>
<gene>
    <name evidence="1" type="ORF">X797_005045</name>
</gene>